<comment type="caution">
    <text evidence="4">The sequence shown here is derived from an EMBL/GenBank/DDBJ whole genome shotgun (WGS) entry which is preliminary data.</text>
</comment>
<dbReference type="InterPro" id="IPR015797">
    <property type="entry name" value="NUDIX_hydrolase-like_dom_sf"/>
</dbReference>
<feature type="region of interest" description="Disordered" evidence="2">
    <location>
        <begin position="181"/>
        <end position="204"/>
    </location>
</feature>
<proteinExistence type="predicted"/>
<evidence type="ECO:0000313" key="5">
    <source>
        <dbReference type="Proteomes" id="UP001595685"/>
    </source>
</evidence>
<feature type="domain" description="Nudix hydrolase" evidence="3">
    <location>
        <begin position="30"/>
        <end position="169"/>
    </location>
</feature>
<keyword evidence="1" id="KW-0378">Hydrolase</keyword>
<evidence type="ECO:0000256" key="2">
    <source>
        <dbReference type="SAM" id="MobiDB-lite"/>
    </source>
</evidence>
<dbReference type="CDD" id="cd24158">
    <property type="entry name" value="NUDIX_ADPRase_Rv1700"/>
    <property type="match status" value="1"/>
</dbReference>
<dbReference type="PROSITE" id="PS51462">
    <property type="entry name" value="NUDIX"/>
    <property type="match status" value="1"/>
</dbReference>
<sequence length="204" mass="22556">MKWDVVADTVRLSDDGAGEEEHTVVRQYLEHPGAVSVLAMDDEERVLLLRQYRHPVRSELWELPAGLLDMADEEPVDAAARELWEEVDVRAGRYDVLVDFLNSPGGSDEAQRVFLARDVEQVHVDDRFTRSEEEAGIVTAWVPLDEAVADVLAGRVQNPGAVVALLAADAARRAGWATLRPATSPWPVHPSRRPVPRGQDLPSA</sequence>
<dbReference type="Gene3D" id="3.90.79.10">
    <property type="entry name" value="Nucleoside Triphosphate Pyrophosphohydrolase"/>
    <property type="match status" value="1"/>
</dbReference>
<evidence type="ECO:0000313" key="4">
    <source>
        <dbReference type="EMBL" id="MFC3687354.1"/>
    </source>
</evidence>
<dbReference type="Pfam" id="PF00293">
    <property type="entry name" value="NUDIX"/>
    <property type="match status" value="1"/>
</dbReference>
<accession>A0ABV7WC36</accession>
<reference evidence="5" key="1">
    <citation type="journal article" date="2019" name="Int. J. Syst. Evol. Microbiol.">
        <title>The Global Catalogue of Microorganisms (GCM) 10K type strain sequencing project: providing services to taxonomists for standard genome sequencing and annotation.</title>
        <authorList>
            <consortium name="The Broad Institute Genomics Platform"/>
            <consortium name="The Broad Institute Genome Sequencing Center for Infectious Disease"/>
            <person name="Wu L."/>
            <person name="Ma J."/>
        </authorList>
    </citation>
    <scope>NUCLEOTIDE SEQUENCE [LARGE SCALE GENOMIC DNA]</scope>
    <source>
        <strain evidence="5">NCAIM B.02333</strain>
    </source>
</reference>
<dbReference type="PANTHER" id="PTHR11839">
    <property type="entry name" value="UDP/ADP-SUGAR PYROPHOSPHATASE"/>
    <property type="match status" value="1"/>
</dbReference>
<organism evidence="4 5">
    <name type="scientific">Aquipuribacter hungaricus</name>
    <dbReference type="NCBI Taxonomy" id="545624"/>
    <lineage>
        <taxon>Bacteria</taxon>
        <taxon>Bacillati</taxon>
        <taxon>Actinomycetota</taxon>
        <taxon>Actinomycetes</taxon>
        <taxon>Micrococcales</taxon>
        <taxon>Intrasporangiaceae</taxon>
        <taxon>Aquipuribacter</taxon>
    </lineage>
</organism>
<dbReference type="PANTHER" id="PTHR11839:SF31">
    <property type="entry name" value="ADP-RIBOSE PYROPHOSPHATASE"/>
    <property type="match status" value="1"/>
</dbReference>
<evidence type="ECO:0000256" key="1">
    <source>
        <dbReference type="ARBA" id="ARBA00022801"/>
    </source>
</evidence>
<dbReference type="Proteomes" id="UP001595685">
    <property type="component" value="Unassembled WGS sequence"/>
</dbReference>
<dbReference type="SUPFAM" id="SSF55811">
    <property type="entry name" value="Nudix"/>
    <property type="match status" value="1"/>
</dbReference>
<evidence type="ECO:0000259" key="3">
    <source>
        <dbReference type="PROSITE" id="PS51462"/>
    </source>
</evidence>
<name>A0ABV7WC36_9MICO</name>
<dbReference type="EMBL" id="JBHRWW010000002">
    <property type="protein sequence ID" value="MFC3687354.1"/>
    <property type="molecule type" value="Genomic_DNA"/>
</dbReference>
<dbReference type="InterPro" id="IPR000086">
    <property type="entry name" value="NUDIX_hydrolase_dom"/>
</dbReference>
<dbReference type="RefSeq" id="WP_376984045.1">
    <property type="nucleotide sequence ID" value="NZ_JBHRWW010000002.1"/>
</dbReference>
<keyword evidence="5" id="KW-1185">Reference proteome</keyword>
<gene>
    <name evidence="4" type="ORF">ACFOLH_03255</name>
</gene>
<protein>
    <submittedName>
        <fullName evidence="4">NUDIX domain-containing protein</fullName>
    </submittedName>
</protein>